<dbReference type="SUPFAM" id="SSF75005">
    <property type="entry name" value="Arabinanase/levansucrase/invertase"/>
    <property type="match status" value="1"/>
</dbReference>
<dbReference type="Gene3D" id="2.60.40.10">
    <property type="entry name" value="Immunoglobulins"/>
    <property type="match status" value="1"/>
</dbReference>
<dbReference type="CDD" id="cd00063">
    <property type="entry name" value="FN3"/>
    <property type="match status" value="1"/>
</dbReference>
<dbReference type="EMBL" id="JACJVP010000048">
    <property type="protein sequence ID" value="MBB6674575.1"/>
    <property type="molecule type" value="Genomic_DNA"/>
</dbReference>
<dbReference type="RefSeq" id="WP_185672440.1">
    <property type="nucleotide sequence ID" value="NZ_JACJVP010000048.1"/>
</dbReference>
<dbReference type="SUPFAM" id="SSF49265">
    <property type="entry name" value="Fibronectin type III"/>
    <property type="match status" value="1"/>
</dbReference>
<name>A0A7X0VHW8_9BACL</name>
<dbReference type="Pfam" id="PF00041">
    <property type="entry name" value="fn3"/>
    <property type="match status" value="1"/>
</dbReference>
<dbReference type="SMART" id="SM00060">
    <property type="entry name" value="FN3"/>
    <property type="match status" value="1"/>
</dbReference>
<dbReference type="Proteomes" id="UP000547209">
    <property type="component" value="Unassembled WGS sequence"/>
</dbReference>
<sequence>MFTVIRMRNVWGIAIGLAFILQAFITFLPHTSPLSSTAHAATGTGTPGTMADYWNGNADWVFLRKDTQTSTGFKSYFDGAQVKMMSDGTWYLFNRRYTPETACSGGWALEMQVRKSTDKGVTWSAPVLVLPHVTGTPYACDATDGDVIYNATENQWHFLFQCSDGTSWKGCMLSRAGANPMGLFTIAPASGNPVITGGQLWNQICNTPTKKCSVIAGGSGKVYDEGTFNIFKYDGSYYWVGFHGFDGVHGYRGIAKTADFQNWIAGDSAQGVPADAVMTPNDSATWRENWATGGSVGGGAGSMIQEGNYYYHLVEAADINLGCNYNQSWDYGLFRSSSLTNTTWDQFPRGNPVIYSSRAVEDANGIQPCNVQYAGLYKDPTDGSIYLAYGRRSNDANYDGLYWYRLEKSINLLKNSDFGMASTDYWNHLGPGTNWVAYRLPNNSPDGTPYLASNCGGTCVGTNSIYQDVSIAGGTSGTLRFGGKFMSEAASGSLSLVARQFDGSGAIIQTDILPINTTASWASFGQTVSLQAATRMIRYEYYMWANVTYRADDAYLQISTTDTVAPSAVTDLKVSSVTSKSAVLSWTAPGNDGGAGTAASYDFRYSTAPITNANWASAIPVSGAPAPIVGDNVQSFTVTGLSPGTNYYFAMKTSDAVPNVSGLSNVPSGTTSN</sequence>
<evidence type="ECO:0000313" key="3">
    <source>
        <dbReference type="Proteomes" id="UP000547209"/>
    </source>
</evidence>
<proteinExistence type="predicted"/>
<dbReference type="InterPro" id="IPR003961">
    <property type="entry name" value="FN3_dom"/>
</dbReference>
<gene>
    <name evidence="2" type="ORF">H7C19_28225</name>
</gene>
<reference evidence="2 3" key="1">
    <citation type="submission" date="2020-08" db="EMBL/GenBank/DDBJ databases">
        <title>Cohnella phylogeny.</title>
        <authorList>
            <person name="Dunlap C."/>
        </authorList>
    </citation>
    <scope>NUCLEOTIDE SEQUENCE [LARGE SCALE GENOMIC DNA]</scope>
    <source>
        <strain evidence="2 3">DSM 28246</strain>
    </source>
</reference>
<keyword evidence="3" id="KW-1185">Reference proteome</keyword>
<dbReference type="PROSITE" id="PS50853">
    <property type="entry name" value="FN3"/>
    <property type="match status" value="1"/>
</dbReference>
<protein>
    <submittedName>
        <fullName evidence="2">Fibronectin type III domain-containing protein</fullName>
    </submittedName>
</protein>
<organism evidence="2 3">
    <name type="scientific">Cohnella nanjingensis</name>
    <dbReference type="NCBI Taxonomy" id="1387779"/>
    <lineage>
        <taxon>Bacteria</taxon>
        <taxon>Bacillati</taxon>
        <taxon>Bacillota</taxon>
        <taxon>Bacilli</taxon>
        <taxon>Bacillales</taxon>
        <taxon>Paenibacillaceae</taxon>
        <taxon>Cohnella</taxon>
    </lineage>
</organism>
<evidence type="ECO:0000259" key="1">
    <source>
        <dbReference type="PROSITE" id="PS50853"/>
    </source>
</evidence>
<dbReference type="InterPro" id="IPR023296">
    <property type="entry name" value="Glyco_hydro_beta-prop_sf"/>
</dbReference>
<accession>A0A7X0VHW8</accession>
<evidence type="ECO:0000313" key="2">
    <source>
        <dbReference type="EMBL" id="MBB6674575.1"/>
    </source>
</evidence>
<dbReference type="AlphaFoldDB" id="A0A7X0VHW8"/>
<dbReference type="InterPro" id="IPR013783">
    <property type="entry name" value="Ig-like_fold"/>
</dbReference>
<dbReference type="Gene3D" id="2.60.120.260">
    <property type="entry name" value="Galactose-binding domain-like"/>
    <property type="match status" value="1"/>
</dbReference>
<comment type="caution">
    <text evidence="2">The sequence shown here is derived from an EMBL/GenBank/DDBJ whole genome shotgun (WGS) entry which is preliminary data.</text>
</comment>
<feature type="domain" description="Fibronectin type-III" evidence="1">
    <location>
        <begin position="568"/>
        <end position="673"/>
    </location>
</feature>
<dbReference type="InterPro" id="IPR036116">
    <property type="entry name" value="FN3_sf"/>
</dbReference>